<dbReference type="EMBL" id="FOJU01000001">
    <property type="protein sequence ID" value="SFA78670.1"/>
    <property type="molecule type" value="Genomic_DNA"/>
</dbReference>
<gene>
    <name evidence="2" type="ORF">SAMN05421688_0882</name>
</gene>
<sequence>MNKLTLLAAHVFLLASTANAENLGFTVGFGVGGDKDMLWIENLAENASIKHFKLFVGSPDYEVQLSDRNNSRSGGFTIKPASANSVVEVDFEDFKPLATMSTTGIAYLTFDFNQSGEPTKEVDYRTILKNGGYAEVTFAVGEGQETLKVDFQGLGFVEEAQNVFAAKESINCTC</sequence>
<reference evidence="2 3" key="1">
    <citation type="submission" date="2016-10" db="EMBL/GenBank/DDBJ databases">
        <authorList>
            <person name="de Groot N.N."/>
        </authorList>
    </citation>
    <scope>NUCLEOTIDE SEQUENCE [LARGE SCALE GENOMIC DNA]</scope>
    <source>
        <strain evidence="2 3">DSM 29316</strain>
    </source>
</reference>
<keyword evidence="3" id="KW-1185">Reference proteome</keyword>
<name>A0A1I0VRW2_9RHOB</name>
<feature type="signal peptide" evidence="1">
    <location>
        <begin position="1"/>
        <end position="20"/>
    </location>
</feature>
<dbReference type="AlphaFoldDB" id="A0A1I0VRW2"/>
<protein>
    <submittedName>
        <fullName evidence="2">Uncharacterized protein</fullName>
    </submittedName>
</protein>
<proteinExistence type="predicted"/>
<evidence type="ECO:0000313" key="2">
    <source>
        <dbReference type="EMBL" id="SFA78670.1"/>
    </source>
</evidence>
<organism evidence="2 3">
    <name type="scientific">Poseidonocella pacifica</name>
    <dbReference type="NCBI Taxonomy" id="871651"/>
    <lineage>
        <taxon>Bacteria</taxon>
        <taxon>Pseudomonadati</taxon>
        <taxon>Pseudomonadota</taxon>
        <taxon>Alphaproteobacteria</taxon>
        <taxon>Rhodobacterales</taxon>
        <taxon>Roseobacteraceae</taxon>
        <taxon>Poseidonocella</taxon>
    </lineage>
</organism>
<dbReference type="Proteomes" id="UP000198796">
    <property type="component" value="Unassembled WGS sequence"/>
</dbReference>
<evidence type="ECO:0000313" key="3">
    <source>
        <dbReference type="Proteomes" id="UP000198796"/>
    </source>
</evidence>
<dbReference type="RefSeq" id="WP_092060913.1">
    <property type="nucleotide sequence ID" value="NZ_FOJU01000001.1"/>
</dbReference>
<keyword evidence="1" id="KW-0732">Signal</keyword>
<evidence type="ECO:0000256" key="1">
    <source>
        <dbReference type="SAM" id="SignalP"/>
    </source>
</evidence>
<accession>A0A1I0VRW2</accession>
<feature type="chain" id="PRO_5011680962" evidence="1">
    <location>
        <begin position="21"/>
        <end position="174"/>
    </location>
</feature>